<reference evidence="2 3" key="1">
    <citation type="journal article" date="2015" name="Proc. Natl. Acad. Sci. U.S.A.">
        <title>The resurrection genome of Boea hygrometrica: A blueprint for survival of dehydration.</title>
        <authorList>
            <person name="Xiao L."/>
            <person name="Yang G."/>
            <person name="Zhang L."/>
            <person name="Yang X."/>
            <person name="Zhao S."/>
            <person name="Ji Z."/>
            <person name="Zhou Q."/>
            <person name="Hu M."/>
            <person name="Wang Y."/>
            <person name="Chen M."/>
            <person name="Xu Y."/>
            <person name="Jin H."/>
            <person name="Xiao X."/>
            <person name="Hu G."/>
            <person name="Bao F."/>
            <person name="Hu Y."/>
            <person name="Wan P."/>
            <person name="Li L."/>
            <person name="Deng X."/>
            <person name="Kuang T."/>
            <person name="Xiang C."/>
            <person name="Zhu J.K."/>
            <person name="Oliver M.J."/>
            <person name="He Y."/>
        </authorList>
    </citation>
    <scope>NUCLEOTIDE SEQUENCE [LARGE SCALE GENOMIC DNA]</scope>
    <source>
        <strain evidence="3">cv. XS01</strain>
    </source>
</reference>
<name>A0A2Z6ZU72_9LAMI</name>
<feature type="compositionally biased region" description="Polar residues" evidence="1">
    <location>
        <begin position="1"/>
        <end position="12"/>
    </location>
</feature>
<keyword evidence="3" id="KW-1185">Reference proteome</keyword>
<protein>
    <submittedName>
        <fullName evidence="2">Uncharacterized protein</fullName>
    </submittedName>
</protein>
<dbReference type="EMBL" id="KV106672">
    <property type="protein sequence ID" value="KZT76609.1"/>
    <property type="molecule type" value="Genomic_DNA"/>
</dbReference>
<organism evidence="2 3">
    <name type="scientific">Dorcoceras hygrometricum</name>
    <dbReference type="NCBI Taxonomy" id="472368"/>
    <lineage>
        <taxon>Eukaryota</taxon>
        <taxon>Viridiplantae</taxon>
        <taxon>Streptophyta</taxon>
        <taxon>Embryophyta</taxon>
        <taxon>Tracheophyta</taxon>
        <taxon>Spermatophyta</taxon>
        <taxon>Magnoliopsida</taxon>
        <taxon>eudicotyledons</taxon>
        <taxon>Gunneridae</taxon>
        <taxon>Pentapetalae</taxon>
        <taxon>asterids</taxon>
        <taxon>lamiids</taxon>
        <taxon>Lamiales</taxon>
        <taxon>Gesneriaceae</taxon>
        <taxon>Didymocarpoideae</taxon>
        <taxon>Trichosporeae</taxon>
        <taxon>Loxocarpinae</taxon>
        <taxon>Dorcoceras</taxon>
    </lineage>
</organism>
<evidence type="ECO:0000313" key="2">
    <source>
        <dbReference type="EMBL" id="KZT76609.1"/>
    </source>
</evidence>
<dbReference type="AlphaFoldDB" id="A0A2Z6ZU72"/>
<gene>
    <name evidence="2" type="ORF">F511_46368</name>
</gene>
<sequence length="52" mass="6150">MSNVEQESYNSKRNSEESDVVLKTQQMVRVQQMATVEWIQQKRKDKDSADDM</sequence>
<evidence type="ECO:0000313" key="3">
    <source>
        <dbReference type="Proteomes" id="UP000250235"/>
    </source>
</evidence>
<dbReference type="Proteomes" id="UP000250235">
    <property type="component" value="Unassembled WGS sequence"/>
</dbReference>
<feature type="region of interest" description="Disordered" evidence="1">
    <location>
        <begin position="1"/>
        <end position="20"/>
    </location>
</feature>
<accession>A0A2Z6ZU72</accession>
<proteinExistence type="predicted"/>
<evidence type="ECO:0000256" key="1">
    <source>
        <dbReference type="SAM" id="MobiDB-lite"/>
    </source>
</evidence>